<proteinExistence type="predicted"/>
<protein>
    <submittedName>
        <fullName evidence="1">Uncharacterized protein</fullName>
    </submittedName>
</protein>
<accession>A0A034VK33</accession>
<dbReference type="AlphaFoldDB" id="A0A034VK33"/>
<sequence length="117" mass="12827">MSIPPVAISAFIPKAAKLPSSKPPVGEPSLSLCMAASTFHYYCISFLCDGDPISAAAAPPSTSTPIFYTYSNQPIISISQRKAAISTLRTHTYFMLIYETFICYILLAQFSKFNNFI</sequence>
<organism evidence="1">
    <name type="scientific">Bactrocera dorsalis</name>
    <name type="common">Oriental fruit fly</name>
    <name type="synonym">Dacus dorsalis</name>
    <dbReference type="NCBI Taxonomy" id="27457"/>
    <lineage>
        <taxon>Eukaryota</taxon>
        <taxon>Metazoa</taxon>
        <taxon>Ecdysozoa</taxon>
        <taxon>Arthropoda</taxon>
        <taxon>Hexapoda</taxon>
        <taxon>Insecta</taxon>
        <taxon>Pterygota</taxon>
        <taxon>Neoptera</taxon>
        <taxon>Endopterygota</taxon>
        <taxon>Diptera</taxon>
        <taxon>Brachycera</taxon>
        <taxon>Muscomorpha</taxon>
        <taxon>Tephritoidea</taxon>
        <taxon>Tephritidae</taxon>
        <taxon>Bactrocera</taxon>
        <taxon>Bactrocera</taxon>
    </lineage>
</organism>
<dbReference type="EMBL" id="GAKP01016108">
    <property type="protein sequence ID" value="JAC42844.1"/>
    <property type="molecule type" value="Transcribed_RNA"/>
</dbReference>
<evidence type="ECO:0000313" key="1">
    <source>
        <dbReference type="EMBL" id="JAC42844.1"/>
    </source>
</evidence>
<reference evidence="1" key="1">
    <citation type="journal article" date="2014" name="BMC Genomics">
        <title>Characterizing the developmental transcriptome of the oriental fruit fly, Bactrocera dorsalis (Diptera: Tephritidae) through comparative genomic analysis with Drosophila melanogaster utilizing modENCODE datasets.</title>
        <authorList>
            <person name="Geib S.M."/>
            <person name="Calla B."/>
            <person name="Hall B."/>
            <person name="Hou S."/>
            <person name="Manoukis N.C."/>
        </authorList>
    </citation>
    <scope>NUCLEOTIDE SEQUENCE</scope>
    <source>
        <strain evidence="1">Punador</strain>
    </source>
</reference>
<name>A0A034VK33_BACDO</name>